<comment type="function">
    <text evidence="7">Catalyzes the removal of dipeptides from the N-terminus of oligopeptides.</text>
</comment>
<dbReference type="Proteomes" id="UP001108025">
    <property type="component" value="Unassembled WGS sequence"/>
</dbReference>
<evidence type="ECO:0000256" key="4">
    <source>
        <dbReference type="ARBA" id="ARBA00022729"/>
    </source>
</evidence>
<evidence type="ECO:0000256" key="8">
    <source>
        <dbReference type="SAM" id="MobiDB-lite"/>
    </source>
</evidence>
<dbReference type="RefSeq" id="WP_230666360.1">
    <property type="nucleotide sequence ID" value="NZ_JAJNAY010000001.1"/>
</dbReference>
<dbReference type="PANTHER" id="PTHR38469">
    <property type="entry name" value="PERIPLASMIC PEPTIDASE SUBFAMILY S1B"/>
    <property type="match status" value="1"/>
</dbReference>
<comment type="caution">
    <text evidence="9">The sequence shown here is derived from an EMBL/GenBank/DDBJ whole genome shotgun (WGS) entry which is preliminary data.</text>
</comment>
<dbReference type="GO" id="GO:0008239">
    <property type="term" value="F:dipeptidyl-peptidase activity"/>
    <property type="evidence" value="ECO:0007669"/>
    <property type="project" value="UniProtKB-UniRule"/>
</dbReference>
<evidence type="ECO:0000256" key="3">
    <source>
        <dbReference type="ARBA" id="ARBA00022670"/>
    </source>
</evidence>
<organism evidence="9 10">
    <name type="scientific">Chryseobacterium turcicum</name>
    <dbReference type="NCBI Taxonomy" id="2898076"/>
    <lineage>
        <taxon>Bacteria</taxon>
        <taxon>Pseudomonadati</taxon>
        <taxon>Bacteroidota</taxon>
        <taxon>Flavobacteriia</taxon>
        <taxon>Flavobacteriales</taxon>
        <taxon>Weeksellaceae</taxon>
        <taxon>Chryseobacterium group</taxon>
        <taxon>Chryseobacterium</taxon>
    </lineage>
</organism>
<keyword evidence="2 7" id="KW-0031">Aminopeptidase</keyword>
<name>A0A9Q3V044_9FLAO</name>
<feature type="region of interest" description="Disordered" evidence="8">
    <location>
        <begin position="713"/>
        <end position="732"/>
    </location>
</feature>
<dbReference type="InterPro" id="IPR009003">
    <property type="entry name" value="Peptidase_S1_PA"/>
</dbReference>
<evidence type="ECO:0000313" key="9">
    <source>
        <dbReference type="EMBL" id="MCD1115381.1"/>
    </source>
</evidence>
<reference evidence="9" key="1">
    <citation type="submission" date="2021-11" db="EMBL/GenBank/DDBJ databases">
        <title>Description of novel Chryseobacterium species.</title>
        <authorList>
            <person name="Saticioglu I.B."/>
            <person name="Ay H."/>
            <person name="Altun S."/>
            <person name="Duman M."/>
        </authorList>
    </citation>
    <scope>NUCLEOTIDE SEQUENCE</scope>
    <source>
        <strain evidence="9">C-17</strain>
    </source>
</reference>
<accession>A0A9Q3V044</accession>
<dbReference type="GO" id="GO:0043171">
    <property type="term" value="P:peptide catabolic process"/>
    <property type="evidence" value="ECO:0007669"/>
    <property type="project" value="UniProtKB-UniRule"/>
</dbReference>
<dbReference type="SUPFAM" id="SSF50494">
    <property type="entry name" value="Trypsin-like serine proteases"/>
    <property type="match status" value="1"/>
</dbReference>
<dbReference type="InterPro" id="IPR043504">
    <property type="entry name" value="Peptidase_S1_PA_chymotrypsin"/>
</dbReference>
<keyword evidence="3 7" id="KW-0645">Protease</keyword>
<keyword evidence="5 7" id="KW-0378">Hydrolase</keyword>
<evidence type="ECO:0000256" key="5">
    <source>
        <dbReference type="ARBA" id="ARBA00022801"/>
    </source>
</evidence>
<keyword evidence="6 7" id="KW-0720">Serine protease</keyword>
<dbReference type="EC" id="3.4.14.-" evidence="7"/>
<evidence type="ECO:0000256" key="1">
    <source>
        <dbReference type="ARBA" id="ARBA00010491"/>
    </source>
</evidence>
<dbReference type="GO" id="GO:0070009">
    <property type="term" value="F:serine-type aminopeptidase activity"/>
    <property type="evidence" value="ECO:0007669"/>
    <property type="project" value="UniProtKB-UniRule"/>
</dbReference>
<evidence type="ECO:0000256" key="6">
    <source>
        <dbReference type="ARBA" id="ARBA00022825"/>
    </source>
</evidence>
<feature type="compositionally biased region" description="Low complexity" evidence="8">
    <location>
        <begin position="723"/>
        <end position="732"/>
    </location>
</feature>
<proteinExistence type="inferred from homology"/>
<sequence>MKRIFLLFTFLLGFAQMRADEGMWLLMLVKRLNGVDMQKEGLRLTPEEIYSVNNSSLKDAIVSFGGFCTGEIVSDKGLIFTNHHCGFGAIAAASTPEKDYLKNGFWAMNQKDEFNSKDLYVRFLVRMDDATQRINSKLNNNMSAAERKAVIDAETKAIQTENSENGKYTVVVRDFFNGNEFYFFVYQDYKDVRLVGAPPSALGKFGGDTDNWEWPRHTADFAIFRVYADAAGNPSEFKPTNVPLKPKHSLPVSLKGIKPGDFSMILGYPGRTNRYLTSYGIEQMVTKDYPAWVETSKMAMDIMKKYMDKDKTTQLGYASQYASVANYWKNRQGTIDAVEKNGTITDKRELEKKFNDWSMQPGNEMYDDVLETIQNYYSQVSNRNVERNYASLLMRNAKYIALANSLAPALDAYAKQDMAGRLAMKAKLETAIKDAYDNINTNLEGEMLNSLVNLYQTRVKSDVASPTLMALDAKNLSGLAFSSLFANKTSVTNYIMNPDRLKLDADPLLKIARGIIADQKASSDKYVLLDDSFAKNNRLFLAGLMKAMPEKKFYPDANSTMRLTYGQIDTLPVRDDRNYFGVTDNYYTTMEGLVGKYKAGDEEFDLPQRVIALQNAKDYGQYADKAGYLPLNFLSNNDITGGNSGSPVIDGDGNLIGIAFDGNSEALSGDIVFENEWQKTISVDIRFVLWTIDKYAGARRIVDELKLVRDENTPADTGKSKIKTAAPAKKKK</sequence>
<gene>
    <name evidence="9" type="ORF">LO744_00615</name>
</gene>
<protein>
    <recommendedName>
        <fullName evidence="7">Dipeptidyl-peptidase</fullName>
        <ecNumber evidence="7">3.4.14.-</ecNumber>
    </recommendedName>
</protein>
<keyword evidence="4" id="KW-0732">Signal</keyword>
<dbReference type="Pfam" id="PF10459">
    <property type="entry name" value="Peptidase_S46"/>
    <property type="match status" value="1"/>
</dbReference>
<dbReference type="Gene3D" id="2.40.10.10">
    <property type="entry name" value="Trypsin-like serine proteases"/>
    <property type="match status" value="1"/>
</dbReference>
<evidence type="ECO:0000256" key="2">
    <source>
        <dbReference type="ARBA" id="ARBA00022438"/>
    </source>
</evidence>
<evidence type="ECO:0000313" key="10">
    <source>
        <dbReference type="Proteomes" id="UP001108025"/>
    </source>
</evidence>
<dbReference type="InterPro" id="IPR019500">
    <property type="entry name" value="Pep_S46"/>
</dbReference>
<dbReference type="GO" id="GO:0006508">
    <property type="term" value="P:proteolysis"/>
    <property type="evidence" value="ECO:0007669"/>
    <property type="project" value="UniProtKB-KW"/>
</dbReference>
<dbReference type="PANTHER" id="PTHR38469:SF1">
    <property type="entry name" value="PERIPLASMIC PEPTIDASE SUBFAMILY S1B"/>
    <property type="match status" value="1"/>
</dbReference>
<keyword evidence="10" id="KW-1185">Reference proteome</keyword>
<evidence type="ECO:0000256" key="7">
    <source>
        <dbReference type="RuleBase" id="RU366067"/>
    </source>
</evidence>
<comment type="similarity">
    <text evidence="1 7">Belongs to the peptidase S46 family.</text>
</comment>
<dbReference type="EMBL" id="JAJNAY010000001">
    <property type="protein sequence ID" value="MCD1115381.1"/>
    <property type="molecule type" value="Genomic_DNA"/>
</dbReference>
<dbReference type="AlphaFoldDB" id="A0A9Q3V044"/>